<evidence type="ECO:0000313" key="3">
    <source>
        <dbReference type="EMBL" id="TWU47674.1"/>
    </source>
</evidence>
<proteinExistence type="predicted"/>
<dbReference type="GO" id="GO:0009882">
    <property type="term" value="F:blue light photoreceptor activity"/>
    <property type="evidence" value="ECO:0007669"/>
    <property type="project" value="InterPro"/>
</dbReference>
<dbReference type="InterPro" id="IPR007024">
    <property type="entry name" value="BLUF_domain"/>
</dbReference>
<dbReference type="SMART" id="SM01034">
    <property type="entry name" value="BLUF"/>
    <property type="match status" value="1"/>
</dbReference>
<accession>A0A5C6EGS2</accession>
<dbReference type="Proteomes" id="UP000317977">
    <property type="component" value="Unassembled WGS sequence"/>
</dbReference>
<feature type="region of interest" description="Disordered" evidence="1">
    <location>
        <begin position="114"/>
        <end position="140"/>
    </location>
</feature>
<dbReference type="Pfam" id="PF04940">
    <property type="entry name" value="BLUF"/>
    <property type="match status" value="1"/>
</dbReference>
<evidence type="ECO:0000259" key="2">
    <source>
        <dbReference type="PROSITE" id="PS50925"/>
    </source>
</evidence>
<dbReference type="EMBL" id="SJPX01000005">
    <property type="protein sequence ID" value="TWU47674.1"/>
    <property type="molecule type" value="Genomic_DNA"/>
</dbReference>
<dbReference type="AlphaFoldDB" id="A0A5C6EGS2"/>
<sequence>MKQMVYASAAVASFEETELDGLLRLSRSSNQSIGITGVLLFRDRTFFQVMEGPADAVDKLFRRISADPRHCNMIVLSEQEIDSRHFGDWQMGFTRDEGVIDLLPGFVDFFAQRDTEGPGSSSSDSCAAGQSPKFIDLKSDSQRMRQILEGFRRGRWRRSEFTEPVLSAN</sequence>
<dbReference type="PROSITE" id="PS50925">
    <property type="entry name" value="BLUF"/>
    <property type="match status" value="1"/>
</dbReference>
<dbReference type="Gene3D" id="3.30.70.100">
    <property type="match status" value="1"/>
</dbReference>
<keyword evidence="4" id="KW-1185">Reference proteome</keyword>
<name>A0A5C6EGS2_9BACT</name>
<evidence type="ECO:0000256" key="1">
    <source>
        <dbReference type="SAM" id="MobiDB-lite"/>
    </source>
</evidence>
<dbReference type="InterPro" id="IPR036046">
    <property type="entry name" value="Acylphosphatase-like_dom_sf"/>
</dbReference>
<reference evidence="3 4" key="1">
    <citation type="submission" date="2019-02" db="EMBL/GenBank/DDBJ databases">
        <title>Deep-cultivation of Planctomycetes and their phenomic and genomic characterization uncovers novel biology.</title>
        <authorList>
            <person name="Wiegand S."/>
            <person name="Jogler M."/>
            <person name="Boedeker C."/>
            <person name="Pinto D."/>
            <person name="Vollmers J."/>
            <person name="Rivas-Marin E."/>
            <person name="Kohn T."/>
            <person name="Peeters S.H."/>
            <person name="Heuer A."/>
            <person name="Rast P."/>
            <person name="Oberbeckmann S."/>
            <person name="Bunk B."/>
            <person name="Jeske O."/>
            <person name="Meyerdierks A."/>
            <person name="Storesund J.E."/>
            <person name="Kallscheuer N."/>
            <person name="Luecker S."/>
            <person name="Lage O.M."/>
            <person name="Pohl T."/>
            <person name="Merkel B.J."/>
            <person name="Hornburger P."/>
            <person name="Mueller R.-W."/>
            <person name="Bruemmer F."/>
            <person name="Labrenz M."/>
            <person name="Spormann A.M."/>
            <person name="Op Den Camp H."/>
            <person name="Overmann J."/>
            <person name="Amann R."/>
            <person name="Jetten M.S.M."/>
            <person name="Mascher T."/>
            <person name="Medema M.H."/>
            <person name="Devos D.P."/>
            <person name="Kaster A.-K."/>
            <person name="Ovreas L."/>
            <person name="Rohde M."/>
            <person name="Galperin M.Y."/>
            <person name="Jogler C."/>
        </authorList>
    </citation>
    <scope>NUCLEOTIDE SEQUENCE [LARGE SCALE GENOMIC DNA]</scope>
    <source>
        <strain evidence="3 4">Poly59</strain>
    </source>
</reference>
<comment type="caution">
    <text evidence="3">The sequence shown here is derived from an EMBL/GenBank/DDBJ whole genome shotgun (WGS) entry which is preliminary data.</text>
</comment>
<organism evidence="3 4">
    <name type="scientific">Rubripirellula reticaptiva</name>
    <dbReference type="NCBI Taxonomy" id="2528013"/>
    <lineage>
        <taxon>Bacteria</taxon>
        <taxon>Pseudomonadati</taxon>
        <taxon>Planctomycetota</taxon>
        <taxon>Planctomycetia</taxon>
        <taxon>Pirellulales</taxon>
        <taxon>Pirellulaceae</taxon>
        <taxon>Rubripirellula</taxon>
    </lineage>
</organism>
<dbReference type="SUPFAM" id="SSF54975">
    <property type="entry name" value="Acylphosphatase/BLUF domain-like"/>
    <property type="match status" value="1"/>
</dbReference>
<gene>
    <name evidence="3" type="primary">ycgF_2</name>
    <name evidence="3" type="ORF">Poly59_45150</name>
</gene>
<dbReference type="GO" id="GO:0071949">
    <property type="term" value="F:FAD binding"/>
    <property type="evidence" value="ECO:0007669"/>
    <property type="project" value="InterPro"/>
</dbReference>
<evidence type="ECO:0000313" key="4">
    <source>
        <dbReference type="Proteomes" id="UP000317977"/>
    </source>
</evidence>
<protein>
    <submittedName>
        <fullName evidence="3">Blue light-and temperature-regulated antirepressor YcgF</fullName>
    </submittedName>
</protein>
<feature type="domain" description="BLUF" evidence="2">
    <location>
        <begin position="1"/>
        <end position="92"/>
    </location>
</feature>